<evidence type="ECO:0000259" key="1">
    <source>
        <dbReference type="Pfam" id="PF00535"/>
    </source>
</evidence>
<gene>
    <name evidence="2" type="ORF">ANCCEY_10455</name>
</gene>
<protein>
    <submittedName>
        <fullName evidence="2">Glycosyltransferase, group 2 family protein</fullName>
    </submittedName>
</protein>
<name>A0A0D6LS26_9BILA</name>
<evidence type="ECO:0000313" key="3">
    <source>
        <dbReference type="Proteomes" id="UP000054495"/>
    </source>
</evidence>
<dbReference type="EMBL" id="KE125190">
    <property type="protein sequence ID" value="EPB70442.1"/>
    <property type="molecule type" value="Genomic_DNA"/>
</dbReference>
<evidence type="ECO:0000313" key="2">
    <source>
        <dbReference type="EMBL" id="EPB70442.1"/>
    </source>
</evidence>
<dbReference type="GO" id="GO:0016758">
    <property type="term" value="F:hexosyltransferase activity"/>
    <property type="evidence" value="ECO:0007669"/>
    <property type="project" value="UniProtKB-ARBA"/>
</dbReference>
<dbReference type="Proteomes" id="UP000054495">
    <property type="component" value="Unassembled WGS sequence"/>
</dbReference>
<dbReference type="Pfam" id="PF00535">
    <property type="entry name" value="Glycos_transf_2"/>
    <property type="match status" value="1"/>
</dbReference>
<dbReference type="PANTHER" id="PTHR22916:SF3">
    <property type="entry name" value="UDP-GLCNAC:BETAGAL BETA-1,3-N-ACETYLGLUCOSAMINYLTRANSFERASE-LIKE PROTEIN 1"/>
    <property type="match status" value="1"/>
</dbReference>
<keyword evidence="2" id="KW-0808">Transferase</keyword>
<reference evidence="2 3" key="1">
    <citation type="submission" date="2013-05" db="EMBL/GenBank/DDBJ databases">
        <title>Draft genome of the parasitic nematode Anyclostoma ceylanicum.</title>
        <authorList>
            <person name="Mitreva M."/>
        </authorList>
    </citation>
    <scope>NUCLEOTIDE SEQUENCE [LARGE SCALE GENOMIC DNA]</scope>
</reference>
<dbReference type="AlphaFoldDB" id="A0A0D6LS26"/>
<dbReference type="PANTHER" id="PTHR22916">
    <property type="entry name" value="GLYCOSYLTRANSFERASE"/>
    <property type="match status" value="1"/>
</dbReference>
<keyword evidence="3" id="KW-1185">Reference proteome</keyword>
<proteinExistence type="predicted"/>
<feature type="domain" description="Glycosyltransferase 2-like" evidence="1">
    <location>
        <begin position="4"/>
        <end position="116"/>
    </location>
</feature>
<dbReference type="InterPro" id="IPR001173">
    <property type="entry name" value="Glyco_trans_2-like"/>
</dbReference>
<organism evidence="2 3">
    <name type="scientific">Ancylostoma ceylanicum</name>
    <dbReference type="NCBI Taxonomy" id="53326"/>
    <lineage>
        <taxon>Eukaryota</taxon>
        <taxon>Metazoa</taxon>
        <taxon>Ecdysozoa</taxon>
        <taxon>Nematoda</taxon>
        <taxon>Chromadorea</taxon>
        <taxon>Rhabditida</taxon>
        <taxon>Rhabditina</taxon>
        <taxon>Rhabditomorpha</taxon>
        <taxon>Strongyloidea</taxon>
        <taxon>Ancylostomatidae</taxon>
        <taxon>Ancylostomatinae</taxon>
        <taxon>Ancylostoma</taxon>
    </lineage>
</organism>
<accession>A0A0D6LS26</accession>
<dbReference type="Gene3D" id="3.90.550.10">
    <property type="entry name" value="Spore Coat Polysaccharide Biosynthesis Protein SpsA, Chain A"/>
    <property type="match status" value="1"/>
</dbReference>
<dbReference type="InterPro" id="IPR029044">
    <property type="entry name" value="Nucleotide-diphossugar_trans"/>
</dbReference>
<dbReference type="SUPFAM" id="SSF53448">
    <property type="entry name" value="Nucleotide-diphospho-sugar transferases"/>
    <property type="match status" value="1"/>
</dbReference>
<sequence length="264" mass="30176">MDVSVVIPVKNGMPYIEQCLEALLEQDFTGNWEICVYDDASTDCTVTCVEGFIPRLRSRGVDLRLSHGLESGGVGFAKNRAVEMSCGRFICFCDADDISEPSRIQEQFAVADSQESPLVYTSHGPTLIAPTWFISRELFTKLGGFKDDVRTGFAEDLEFFYRALDLGHANKILVKYRYHPGCSSFGVSEDTIWNMRIDRFRRCVLPRWPKFTIWNAGKQGKRSLSEEDKRRVECFCDVDEKKIKRGWFEDYDEAARVESEEPAL</sequence>